<dbReference type="PANTHER" id="PTHR46796">
    <property type="entry name" value="HTH-TYPE TRANSCRIPTIONAL ACTIVATOR RHAS-RELATED"/>
    <property type="match status" value="1"/>
</dbReference>
<dbReference type="Proteomes" id="UP000268313">
    <property type="component" value="Unassembled WGS sequence"/>
</dbReference>
<keyword evidence="2" id="KW-0238">DNA-binding</keyword>
<dbReference type="Gene3D" id="2.60.120.10">
    <property type="entry name" value="Jelly Rolls"/>
    <property type="match status" value="1"/>
</dbReference>
<dbReference type="InterPro" id="IPR011051">
    <property type="entry name" value="RmlC_Cupin_sf"/>
</dbReference>
<name>A0A3A8KHU2_9BACT</name>
<proteinExistence type="predicted"/>
<protein>
    <submittedName>
        <fullName evidence="5">AraC family transcriptional regulator</fullName>
    </submittedName>
</protein>
<evidence type="ECO:0000313" key="6">
    <source>
        <dbReference type="Proteomes" id="UP000268313"/>
    </source>
</evidence>
<dbReference type="GO" id="GO:0003700">
    <property type="term" value="F:DNA-binding transcription factor activity"/>
    <property type="evidence" value="ECO:0007669"/>
    <property type="project" value="InterPro"/>
</dbReference>
<dbReference type="SUPFAM" id="SSF51182">
    <property type="entry name" value="RmlC-like cupins"/>
    <property type="match status" value="1"/>
</dbReference>
<accession>A0A3A8KHU2</accession>
<feature type="domain" description="HTH araC/xylS-type" evidence="4">
    <location>
        <begin position="183"/>
        <end position="281"/>
    </location>
</feature>
<dbReference type="EMBL" id="RAWE01000036">
    <property type="protein sequence ID" value="RKH03771.1"/>
    <property type="molecule type" value="Genomic_DNA"/>
</dbReference>
<dbReference type="PROSITE" id="PS00041">
    <property type="entry name" value="HTH_ARAC_FAMILY_1"/>
    <property type="match status" value="1"/>
</dbReference>
<evidence type="ECO:0000313" key="5">
    <source>
        <dbReference type="EMBL" id="RKH03771.1"/>
    </source>
</evidence>
<dbReference type="PROSITE" id="PS01124">
    <property type="entry name" value="HTH_ARAC_FAMILY_2"/>
    <property type="match status" value="1"/>
</dbReference>
<dbReference type="Gene3D" id="1.10.10.60">
    <property type="entry name" value="Homeodomain-like"/>
    <property type="match status" value="2"/>
</dbReference>
<gene>
    <name evidence="5" type="ORF">D7X32_12830</name>
</gene>
<keyword evidence="6" id="KW-1185">Reference proteome</keyword>
<dbReference type="SMART" id="SM00342">
    <property type="entry name" value="HTH_ARAC"/>
    <property type="match status" value="1"/>
</dbReference>
<dbReference type="Pfam" id="PF12833">
    <property type="entry name" value="HTH_18"/>
    <property type="match status" value="1"/>
</dbReference>
<dbReference type="GO" id="GO:0043565">
    <property type="term" value="F:sequence-specific DNA binding"/>
    <property type="evidence" value="ECO:0007669"/>
    <property type="project" value="InterPro"/>
</dbReference>
<evidence type="ECO:0000259" key="4">
    <source>
        <dbReference type="PROSITE" id="PS01124"/>
    </source>
</evidence>
<keyword evidence="3" id="KW-0804">Transcription</keyword>
<dbReference type="InterPro" id="IPR009057">
    <property type="entry name" value="Homeodomain-like_sf"/>
</dbReference>
<keyword evidence="1" id="KW-0805">Transcription regulation</keyword>
<dbReference type="InterPro" id="IPR018062">
    <property type="entry name" value="HTH_AraC-typ_CS"/>
</dbReference>
<reference evidence="6" key="1">
    <citation type="submission" date="2018-09" db="EMBL/GenBank/DDBJ databases">
        <authorList>
            <person name="Livingstone P.G."/>
            <person name="Whitworth D.E."/>
        </authorList>
    </citation>
    <scope>NUCLEOTIDE SEQUENCE [LARGE SCALE GENOMIC DNA]</scope>
    <source>
        <strain evidence="6">CA043D</strain>
    </source>
</reference>
<comment type="caution">
    <text evidence="5">The sequence shown here is derived from an EMBL/GenBank/DDBJ whole genome shotgun (WGS) entry which is preliminary data.</text>
</comment>
<sequence>MRPGTDAKGGVASAPVLDFGRYLGTPLHRVEVAGLVLTESTYAPGARLPSHFHRHAGFRLTLEGGFTDVVEGRARECLARSVAYQAPGLEHAQRIRDVRTRTFNIDFSEAFWRSRSALVAGLDPRVDLSSVRLATLGARVYQEFRRADDVAALAIEGLSLELLAEAVRASAPARASGPPAWLGRVRELLDAVRGPPPTLAALAREAGVSPLRLGRAFRQAYRCSPAEYLRRSRLERAGRALRETERPLGDIALDAGYCDQSHLTREFRRRLHLTPAEYRRLAGRASGSTG</sequence>
<dbReference type="OrthoDB" id="112032at2"/>
<dbReference type="AlphaFoldDB" id="A0A3A8KHU2"/>
<evidence type="ECO:0000256" key="3">
    <source>
        <dbReference type="ARBA" id="ARBA00023163"/>
    </source>
</evidence>
<dbReference type="InterPro" id="IPR050204">
    <property type="entry name" value="AraC_XylS_family_regulators"/>
</dbReference>
<dbReference type="SUPFAM" id="SSF46689">
    <property type="entry name" value="Homeodomain-like"/>
    <property type="match status" value="2"/>
</dbReference>
<dbReference type="InterPro" id="IPR014710">
    <property type="entry name" value="RmlC-like_jellyroll"/>
</dbReference>
<organism evidence="5 6">
    <name type="scientific">Corallococcus carmarthensis</name>
    <dbReference type="NCBI Taxonomy" id="2316728"/>
    <lineage>
        <taxon>Bacteria</taxon>
        <taxon>Pseudomonadati</taxon>
        <taxon>Myxococcota</taxon>
        <taxon>Myxococcia</taxon>
        <taxon>Myxococcales</taxon>
        <taxon>Cystobacterineae</taxon>
        <taxon>Myxococcaceae</taxon>
        <taxon>Corallococcus</taxon>
    </lineage>
</organism>
<dbReference type="InterPro" id="IPR018060">
    <property type="entry name" value="HTH_AraC"/>
</dbReference>
<evidence type="ECO:0000256" key="2">
    <source>
        <dbReference type="ARBA" id="ARBA00023125"/>
    </source>
</evidence>
<evidence type="ECO:0000256" key="1">
    <source>
        <dbReference type="ARBA" id="ARBA00023015"/>
    </source>
</evidence>